<dbReference type="RefSeq" id="WP_009185619.1">
    <property type="nucleotide sequence ID" value="NZ_AMGM01000041.1"/>
</dbReference>
<dbReference type="PANTHER" id="PTHR35145">
    <property type="entry name" value="CYTOPLASMIC PROTEIN-RELATED"/>
    <property type="match status" value="1"/>
</dbReference>
<proteinExistence type="predicted"/>
<name>K1KXK8_CECL9</name>
<dbReference type="InterPro" id="IPR038056">
    <property type="entry name" value="YjbR-like_sf"/>
</dbReference>
<dbReference type="Gene3D" id="3.90.1150.30">
    <property type="match status" value="1"/>
</dbReference>
<evidence type="ECO:0000313" key="1">
    <source>
        <dbReference type="EMBL" id="EKB48815.1"/>
    </source>
</evidence>
<dbReference type="InterPro" id="IPR058532">
    <property type="entry name" value="YjbR/MT2646/Rv2570-like"/>
</dbReference>
<evidence type="ECO:0000313" key="2">
    <source>
        <dbReference type="Proteomes" id="UP000004478"/>
    </source>
</evidence>
<dbReference type="InterPro" id="IPR007351">
    <property type="entry name" value="YjbR"/>
</dbReference>
<organism evidence="1 2">
    <name type="scientific">Cecembia lonarensis (strain CCUG 58316 / KCTC 22772 / LW9)</name>
    <dbReference type="NCBI Taxonomy" id="1225176"/>
    <lineage>
        <taxon>Bacteria</taxon>
        <taxon>Pseudomonadati</taxon>
        <taxon>Bacteroidota</taxon>
        <taxon>Cytophagia</taxon>
        <taxon>Cytophagales</taxon>
        <taxon>Cyclobacteriaceae</taxon>
        <taxon>Cecembia</taxon>
    </lineage>
</organism>
<gene>
    <name evidence="1" type="ORF">B879_02595</name>
</gene>
<dbReference type="Pfam" id="PF04237">
    <property type="entry name" value="YjbR"/>
    <property type="match status" value="1"/>
</dbReference>
<protein>
    <recommendedName>
        <fullName evidence="3">MmcQ-like protein</fullName>
    </recommendedName>
</protein>
<dbReference type="Proteomes" id="UP000004478">
    <property type="component" value="Unassembled WGS sequence"/>
</dbReference>
<evidence type="ECO:0008006" key="3">
    <source>
        <dbReference type="Google" id="ProtNLM"/>
    </source>
</evidence>
<sequence length="117" mass="13424">MDIIYFRDYCLSKSGTTEDTPFDKDTLCFRVGGKIFAITDMLHFESINLKCDPDIAIELREKYSGIQPGFHMNKKHWNTVSCDGSVSDSLILKLADDSYDLIFYSLPKKVQEDLNNK</sequence>
<dbReference type="PANTHER" id="PTHR35145:SF1">
    <property type="entry name" value="CYTOPLASMIC PROTEIN"/>
    <property type="match status" value="1"/>
</dbReference>
<dbReference type="AlphaFoldDB" id="K1KXK8"/>
<accession>K1KXK8</accession>
<dbReference type="PATRIC" id="fig|1225176.3.peg.2763"/>
<dbReference type="EMBL" id="AMGM01000041">
    <property type="protein sequence ID" value="EKB48815.1"/>
    <property type="molecule type" value="Genomic_DNA"/>
</dbReference>
<reference evidence="1 2" key="1">
    <citation type="journal article" date="2012" name="J. Bacteriol.">
        <title>Draft Genome Sequence of Cecembia lonarensis Strain LW9T, Isolated from Lonar Lake, a Haloalkaline Lake in India.</title>
        <authorList>
            <person name="Shivaji S."/>
            <person name="Ara S."/>
            <person name="Singh A."/>
            <person name="Pinnaka A.K."/>
        </authorList>
    </citation>
    <scope>NUCLEOTIDE SEQUENCE [LARGE SCALE GENOMIC DNA]</scope>
    <source>
        <strain evidence="1 2">LW9</strain>
    </source>
</reference>
<comment type="caution">
    <text evidence="1">The sequence shown here is derived from an EMBL/GenBank/DDBJ whole genome shotgun (WGS) entry which is preliminary data.</text>
</comment>
<dbReference type="OrthoDB" id="9789813at2"/>
<dbReference type="SUPFAM" id="SSF142906">
    <property type="entry name" value="YjbR-like"/>
    <property type="match status" value="1"/>
</dbReference>
<keyword evidence="2" id="KW-1185">Reference proteome</keyword>